<evidence type="ECO:0000256" key="7">
    <source>
        <dbReference type="ARBA" id="ARBA00023295"/>
    </source>
</evidence>
<accession>A0AAD8KI82</accession>
<evidence type="ECO:0000259" key="10">
    <source>
        <dbReference type="Pfam" id="PF00759"/>
    </source>
</evidence>
<keyword evidence="8" id="KW-0624">Polysaccharide degradation</keyword>
<comment type="catalytic activity">
    <reaction evidence="1">
        <text>Endohydrolysis of (1-&gt;4)-beta-D-glucosidic linkages in cellulose, lichenin and cereal beta-D-glucans.</text>
        <dbReference type="EC" id="3.2.1.4"/>
    </reaction>
</comment>
<keyword evidence="4" id="KW-0378">Hydrolase</keyword>
<sequence>MSESGRLMISLTLFTSFVVCVNAQFNYKEALTKSIIFLEAQRSGKLPPKHRPPWRGDSALEDGKTVGVDLVGGYYDAGDNVKYGFPMAFTVTTLAWAAYFYKAELTSAGEMKNVLDGIKWGTDYFLKASTFRNRLFVQVGDPVSDHECWMRPENMKSSRKVLEINTNRPGTEIAAETAAAMAASSIVFRDVDKTYSRSLLNAAKKLFQFANDYRGTFDGECPFYCSYSGYHDELLWGATWLYIATKRPIYLKYIQDESTAVIVSEFSWDLKFAGAQVLLSQLYWEGQKEFQTFRQQADGYICSVLPESPYHQAFITPGGLVHLRDGANAQYVTSTAFLFSVYSDLLARYRMQVTCGDKHFTSVQLMHFAKRQMDYLLGNNPIKRSIMVGFGRNPPRQAHHRGASVPVLAPNEEVNCGMSFVYWYNTNKPNPNELTGAILGGPDRQDRFVDSRVNSSYTEPCTYVNSVAIGVLAKLAIHA</sequence>
<keyword evidence="12" id="KW-1185">Reference proteome</keyword>
<evidence type="ECO:0000256" key="1">
    <source>
        <dbReference type="ARBA" id="ARBA00000966"/>
    </source>
</evidence>
<dbReference type="InterPro" id="IPR012341">
    <property type="entry name" value="6hp_glycosidase-like_sf"/>
</dbReference>
<feature type="signal peptide" evidence="9">
    <location>
        <begin position="1"/>
        <end position="23"/>
    </location>
</feature>
<dbReference type="PANTHER" id="PTHR22298">
    <property type="entry name" value="ENDO-1,4-BETA-GLUCANASE"/>
    <property type="match status" value="1"/>
</dbReference>
<evidence type="ECO:0000256" key="8">
    <source>
        <dbReference type="ARBA" id="ARBA00023326"/>
    </source>
</evidence>
<dbReference type="InterPro" id="IPR001701">
    <property type="entry name" value="Glyco_hydro_9"/>
</dbReference>
<feature type="chain" id="PRO_5042042651" description="cellulase" evidence="9">
    <location>
        <begin position="24"/>
        <end position="479"/>
    </location>
</feature>
<evidence type="ECO:0000313" key="12">
    <source>
        <dbReference type="Proteomes" id="UP001229421"/>
    </source>
</evidence>
<evidence type="ECO:0000256" key="6">
    <source>
        <dbReference type="ARBA" id="ARBA00023277"/>
    </source>
</evidence>
<feature type="domain" description="Glycoside hydrolase family 9" evidence="10">
    <location>
        <begin position="27"/>
        <end position="472"/>
    </location>
</feature>
<dbReference type="Pfam" id="PF00759">
    <property type="entry name" value="Glyco_hydro_9"/>
    <property type="match status" value="1"/>
</dbReference>
<organism evidence="11 12">
    <name type="scientific">Tagetes erecta</name>
    <name type="common">African marigold</name>
    <dbReference type="NCBI Taxonomy" id="13708"/>
    <lineage>
        <taxon>Eukaryota</taxon>
        <taxon>Viridiplantae</taxon>
        <taxon>Streptophyta</taxon>
        <taxon>Embryophyta</taxon>
        <taxon>Tracheophyta</taxon>
        <taxon>Spermatophyta</taxon>
        <taxon>Magnoliopsida</taxon>
        <taxon>eudicotyledons</taxon>
        <taxon>Gunneridae</taxon>
        <taxon>Pentapetalae</taxon>
        <taxon>asterids</taxon>
        <taxon>campanulids</taxon>
        <taxon>Asterales</taxon>
        <taxon>Asteraceae</taxon>
        <taxon>Asteroideae</taxon>
        <taxon>Heliantheae alliance</taxon>
        <taxon>Tageteae</taxon>
        <taxon>Tagetes</taxon>
    </lineage>
</organism>
<dbReference type="Gene3D" id="1.50.10.10">
    <property type="match status" value="1"/>
</dbReference>
<evidence type="ECO:0000256" key="2">
    <source>
        <dbReference type="ARBA" id="ARBA00007072"/>
    </source>
</evidence>
<dbReference type="EMBL" id="JAUHHV010000006">
    <property type="protein sequence ID" value="KAK1420852.1"/>
    <property type="molecule type" value="Genomic_DNA"/>
</dbReference>
<dbReference type="FunFam" id="1.50.10.10:FF:000020">
    <property type="entry name" value="Endoglucanase"/>
    <property type="match status" value="1"/>
</dbReference>
<keyword evidence="7" id="KW-0326">Glycosidase</keyword>
<evidence type="ECO:0000256" key="5">
    <source>
        <dbReference type="ARBA" id="ARBA00023001"/>
    </source>
</evidence>
<proteinExistence type="inferred from homology"/>
<evidence type="ECO:0000256" key="4">
    <source>
        <dbReference type="ARBA" id="ARBA00022801"/>
    </source>
</evidence>
<keyword evidence="6" id="KW-0119">Carbohydrate metabolism</keyword>
<dbReference type="EC" id="3.2.1.4" evidence="3"/>
<comment type="caution">
    <text evidence="11">The sequence shown here is derived from an EMBL/GenBank/DDBJ whole genome shotgun (WGS) entry which is preliminary data.</text>
</comment>
<dbReference type="GO" id="GO:0030245">
    <property type="term" value="P:cellulose catabolic process"/>
    <property type="evidence" value="ECO:0007669"/>
    <property type="project" value="UniProtKB-KW"/>
</dbReference>
<dbReference type="SUPFAM" id="SSF48208">
    <property type="entry name" value="Six-hairpin glycosidases"/>
    <property type="match status" value="1"/>
</dbReference>
<dbReference type="Proteomes" id="UP001229421">
    <property type="component" value="Unassembled WGS sequence"/>
</dbReference>
<dbReference type="AlphaFoldDB" id="A0AAD8KI82"/>
<evidence type="ECO:0000256" key="9">
    <source>
        <dbReference type="SAM" id="SignalP"/>
    </source>
</evidence>
<comment type="similarity">
    <text evidence="2">Belongs to the glycosyl hydrolase 9 (cellulase E) family.</text>
</comment>
<evidence type="ECO:0000313" key="11">
    <source>
        <dbReference type="EMBL" id="KAK1420852.1"/>
    </source>
</evidence>
<protein>
    <recommendedName>
        <fullName evidence="3">cellulase</fullName>
        <ecNumber evidence="3">3.2.1.4</ecNumber>
    </recommendedName>
</protein>
<evidence type="ECO:0000256" key="3">
    <source>
        <dbReference type="ARBA" id="ARBA00012601"/>
    </source>
</evidence>
<dbReference type="GO" id="GO:0008810">
    <property type="term" value="F:cellulase activity"/>
    <property type="evidence" value="ECO:0007669"/>
    <property type="project" value="UniProtKB-EC"/>
</dbReference>
<dbReference type="InterPro" id="IPR008928">
    <property type="entry name" value="6-hairpin_glycosidase_sf"/>
</dbReference>
<keyword evidence="9" id="KW-0732">Signal</keyword>
<reference evidence="11" key="1">
    <citation type="journal article" date="2023" name="bioRxiv">
        <title>Improved chromosome-level genome assembly for marigold (Tagetes erecta).</title>
        <authorList>
            <person name="Jiang F."/>
            <person name="Yuan L."/>
            <person name="Wang S."/>
            <person name="Wang H."/>
            <person name="Xu D."/>
            <person name="Wang A."/>
            <person name="Fan W."/>
        </authorList>
    </citation>
    <scope>NUCLEOTIDE SEQUENCE</scope>
    <source>
        <strain evidence="11">WSJ</strain>
        <tissue evidence="11">Leaf</tissue>
    </source>
</reference>
<name>A0AAD8KI82_TARER</name>
<gene>
    <name evidence="11" type="ORF">QVD17_22760</name>
</gene>
<keyword evidence="5" id="KW-0136">Cellulose degradation</keyword>